<dbReference type="Proteomes" id="UP000636800">
    <property type="component" value="Chromosome 13"/>
</dbReference>
<evidence type="ECO:0000313" key="5">
    <source>
        <dbReference type="Proteomes" id="UP000639772"/>
    </source>
</evidence>
<evidence type="ECO:0000313" key="2">
    <source>
        <dbReference type="EMBL" id="KAG0454479.1"/>
    </source>
</evidence>
<dbReference type="EMBL" id="JADCNL010000013">
    <property type="protein sequence ID" value="KAG0454479.1"/>
    <property type="molecule type" value="Genomic_DNA"/>
</dbReference>
<sequence>MRGDRKRVAIRAAQVPIYNSQDIDCEKHHSVAYLLMAADRVRERVTALVSTCHRHVSRAAVRLKTAAGGRHLSQRFASTALLSRRVSDEIGLIAERMKRLKGRCGWGRRRNSRSATMEIWDDEKEEEGVWKRTILMGEKCQPLEFSGVIYYDCKGTRVVTPHRSPLRNPPVVAEGREKGKT</sequence>
<dbReference type="OrthoDB" id="755532at2759"/>
<evidence type="ECO:0000313" key="4">
    <source>
        <dbReference type="Proteomes" id="UP000636800"/>
    </source>
</evidence>
<keyword evidence="4" id="KW-1185">Reference proteome</keyword>
<evidence type="ECO:0000313" key="3">
    <source>
        <dbReference type="EMBL" id="KAG0455689.1"/>
    </source>
</evidence>
<name>A0A835U9B5_VANPL</name>
<dbReference type="PANTHER" id="PTHR33237">
    <property type="entry name" value="F2P16.13 PROTEIN-RELATED"/>
    <property type="match status" value="1"/>
</dbReference>
<dbReference type="EMBL" id="JADCNM010000013">
    <property type="protein sequence ID" value="KAG0455689.1"/>
    <property type="molecule type" value="Genomic_DNA"/>
</dbReference>
<reference evidence="4 5" key="1">
    <citation type="journal article" date="2020" name="Nat. Food">
        <title>A phased Vanilla planifolia genome enables genetic improvement of flavour and production.</title>
        <authorList>
            <person name="Hasing T."/>
            <person name="Tang H."/>
            <person name="Brym M."/>
            <person name="Khazi F."/>
            <person name="Huang T."/>
            <person name="Chambers A.H."/>
        </authorList>
    </citation>
    <scope>NUCLEOTIDE SEQUENCE [LARGE SCALE GENOMIC DNA]</scope>
    <source>
        <tissue evidence="2">Leaf</tissue>
    </source>
</reference>
<proteinExistence type="predicted"/>
<evidence type="ECO:0000256" key="1">
    <source>
        <dbReference type="SAM" id="MobiDB-lite"/>
    </source>
</evidence>
<dbReference type="AlphaFoldDB" id="A0A835U9B5"/>
<protein>
    <submittedName>
        <fullName evidence="2">Uncharacterized protein</fullName>
    </submittedName>
</protein>
<dbReference type="Proteomes" id="UP000639772">
    <property type="component" value="Chromosome 13"/>
</dbReference>
<accession>A0A835U9B5</accession>
<feature type="region of interest" description="Disordered" evidence="1">
    <location>
        <begin position="162"/>
        <end position="181"/>
    </location>
</feature>
<gene>
    <name evidence="3" type="ORF">HPP92_023477</name>
    <name evidence="2" type="ORF">HPP92_023771</name>
</gene>
<comment type="caution">
    <text evidence="2">The sequence shown here is derived from an EMBL/GenBank/DDBJ whole genome shotgun (WGS) entry which is preliminary data.</text>
</comment>
<dbReference type="PANTHER" id="PTHR33237:SF46">
    <property type="entry name" value="OS01G0606100 PROTEIN"/>
    <property type="match status" value="1"/>
</dbReference>
<organism evidence="2 4">
    <name type="scientific">Vanilla planifolia</name>
    <name type="common">Vanilla</name>
    <dbReference type="NCBI Taxonomy" id="51239"/>
    <lineage>
        <taxon>Eukaryota</taxon>
        <taxon>Viridiplantae</taxon>
        <taxon>Streptophyta</taxon>
        <taxon>Embryophyta</taxon>
        <taxon>Tracheophyta</taxon>
        <taxon>Spermatophyta</taxon>
        <taxon>Magnoliopsida</taxon>
        <taxon>Liliopsida</taxon>
        <taxon>Asparagales</taxon>
        <taxon>Orchidaceae</taxon>
        <taxon>Vanilloideae</taxon>
        <taxon>Vanilleae</taxon>
        <taxon>Vanilla</taxon>
    </lineage>
</organism>